<evidence type="ECO:0000313" key="4">
    <source>
        <dbReference type="Proteomes" id="UP000177907"/>
    </source>
</evidence>
<dbReference type="STRING" id="1798704.A3J93_01015"/>
<dbReference type="SUPFAM" id="SSF53756">
    <property type="entry name" value="UDP-Glycosyltransferase/glycogen phosphorylase"/>
    <property type="match status" value="1"/>
</dbReference>
<dbReference type="GO" id="GO:0009103">
    <property type="term" value="P:lipopolysaccharide biosynthetic process"/>
    <property type="evidence" value="ECO:0007669"/>
    <property type="project" value="TreeGrafter"/>
</dbReference>
<dbReference type="Pfam" id="PF00534">
    <property type="entry name" value="Glycos_transf_1"/>
    <property type="match status" value="1"/>
</dbReference>
<evidence type="ECO:0000256" key="1">
    <source>
        <dbReference type="ARBA" id="ARBA00022679"/>
    </source>
</evidence>
<dbReference type="CDD" id="cd03809">
    <property type="entry name" value="GT4_MtfB-like"/>
    <property type="match status" value="1"/>
</dbReference>
<dbReference type="GO" id="GO:0016757">
    <property type="term" value="F:glycosyltransferase activity"/>
    <property type="evidence" value="ECO:0007669"/>
    <property type="project" value="InterPro"/>
</dbReference>
<protein>
    <recommendedName>
        <fullName evidence="2">Glycosyl transferase family 1 domain-containing protein</fullName>
    </recommendedName>
</protein>
<evidence type="ECO:0000313" key="3">
    <source>
        <dbReference type="EMBL" id="OGH88659.1"/>
    </source>
</evidence>
<proteinExistence type="predicted"/>
<dbReference type="AlphaFoldDB" id="A0A1F6NXK9"/>
<dbReference type="PANTHER" id="PTHR46401">
    <property type="entry name" value="GLYCOSYLTRANSFERASE WBBK-RELATED"/>
    <property type="match status" value="1"/>
</dbReference>
<dbReference type="Proteomes" id="UP000177907">
    <property type="component" value="Unassembled WGS sequence"/>
</dbReference>
<organism evidence="3 4">
    <name type="scientific">Candidatus Magasanikbacteria bacterium RIFOXYC2_FULL_42_28</name>
    <dbReference type="NCBI Taxonomy" id="1798704"/>
    <lineage>
        <taxon>Bacteria</taxon>
        <taxon>Candidatus Magasanikiibacteriota</taxon>
    </lineage>
</organism>
<sequence length="364" mass="42036">MNLYLDNIIFYLQNFGGISAYWDQIAVNFISRSDVNIKFIEPLHLGAKFKERSLIQRGLIIDDRKLPLSLVRYFPINKINVLDNSIFHSSYFRYSTNKKVKNVITVYDFTYEYYMRGLAKRVHHWQKSLAIRKAAGIICISENTKKDLLHFYPDLDEKNIKVIYLSADKSFKKIENLDIATTRFKDLNGKKVVSFVGKRTEYKNFKMATEVIKKLPADYHLLIVGGGDITNKEKATLASFERRYTHMPDVNSEELNIVYNLSFCYLYPSEYEGFGIPILEAMQAGCPVICQNVSSIPEVYGEVGNIVNGFNDVEEFCANIIKLESTDFRMGIIKRGTDNASRFNWNKTGKETFDFYNFLSGNIL</sequence>
<dbReference type="InterPro" id="IPR001296">
    <property type="entry name" value="Glyco_trans_1"/>
</dbReference>
<accession>A0A1F6NXK9</accession>
<reference evidence="3 4" key="1">
    <citation type="journal article" date="2016" name="Nat. Commun.">
        <title>Thousands of microbial genomes shed light on interconnected biogeochemical processes in an aquifer system.</title>
        <authorList>
            <person name="Anantharaman K."/>
            <person name="Brown C.T."/>
            <person name="Hug L.A."/>
            <person name="Sharon I."/>
            <person name="Castelle C.J."/>
            <person name="Probst A.J."/>
            <person name="Thomas B.C."/>
            <person name="Singh A."/>
            <person name="Wilkins M.J."/>
            <person name="Karaoz U."/>
            <person name="Brodie E.L."/>
            <person name="Williams K.H."/>
            <person name="Hubbard S.S."/>
            <person name="Banfield J.F."/>
        </authorList>
    </citation>
    <scope>NUCLEOTIDE SEQUENCE [LARGE SCALE GENOMIC DNA]</scope>
</reference>
<evidence type="ECO:0000259" key="2">
    <source>
        <dbReference type="Pfam" id="PF00534"/>
    </source>
</evidence>
<dbReference type="PANTHER" id="PTHR46401:SF2">
    <property type="entry name" value="GLYCOSYLTRANSFERASE WBBK-RELATED"/>
    <property type="match status" value="1"/>
</dbReference>
<gene>
    <name evidence="3" type="ORF">A3J93_01015</name>
</gene>
<keyword evidence="1" id="KW-0808">Transferase</keyword>
<feature type="domain" description="Glycosyl transferase family 1" evidence="2">
    <location>
        <begin position="188"/>
        <end position="326"/>
    </location>
</feature>
<comment type="caution">
    <text evidence="3">The sequence shown here is derived from an EMBL/GenBank/DDBJ whole genome shotgun (WGS) entry which is preliminary data.</text>
</comment>
<dbReference type="Gene3D" id="3.40.50.2000">
    <property type="entry name" value="Glycogen Phosphorylase B"/>
    <property type="match status" value="2"/>
</dbReference>
<name>A0A1F6NXK9_9BACT</name>
<dbReference type="EMBL" id="MFQZ01000001">
    <property type="protein sequence ID" value="OGH88659.1"/>
    <property type="molecule type" value="Genomic_DNA"/>
</dbReference>